<accession>A0ABW4HTE3</accession>
<keyword evidence="3" id="KW-1185">Reference proteome</keyword>
<comment type="caution">
    <text evidence="2">The sequence shown here is derived from an EMBL/GenBank/DDBJ whole genome shotgun (WGS) entry which is preliminary data.</text>
</comment>
<reference evidence="3" key="1">
    <citation type="journal article" date="2019" name="Int. J. Syst. Evol. Microbiol.">
        <title>The Global Catalogue of Microorganisms (GCM) 10K type strain sequencing project: providing services to taxonomists for standard genome sequencing and annotation.</title>
        <authorList>
            <consortium name="The Broad Institute Genomics Platform"/>
            <consortium name="The Broad Institute Genome Sequencing Center for Infectious Disease"/>
            <person name="Wu L."/>
            <person name="Ma J."/>
        </authorList>
    </citation>
    <scope>NUCLEOTIDE SEQUENCE [LARGE SCALE GENOMIC DNA]</scope>
    <source>
        <strain evidence="3">CGMCC 1.12376</strain>
    </source>
</reference>
<name>A0ABW4HTE3_9BACI</name>
<dbReference type="RefSeq" id="WP_379598339.1">
    <property type="nucleotide sequence ID" value="NZ_JBHUDE010000138.1"/>
</dbReference>
<evidence type="ECO:0000313" key="2">
    <source>
        <dbReference type="EMBL" id="MFD1608903.1"/>
    </source>
</evidence>
<sequence>MRSHSLGRHFKTLEQQRNMIFPRIKNLSQDELWKRPQADKWSIGETLYHLYLITKMLRIAAKFLIPSTILFAQIKKHKPFETEIHDIYKEYKEKKNRGMKAPFILDPPKNISRQWNFKGLNQLIYKETWKIETMVAEINEETAGHIIFPDPVAHHPNLIQAVQLLAIHEAHHFRIIEKQLDSITLNEK</sequence>
<dbReference type="Pfam" id="PF12867">
    <property type="entry name" value="DinB_2"/>
    <property type="match status" value="1"/>
</dbReference>
<dbReference type="EMBL" id="JBHUDE010000138">
    <property type="protein sequence ID" value="MFD1608903.1"/>
    <property type="molecule type" value="Genomic_DNA"/>
</dbReference>
<gene>
    <name evidence="2" type="ORF">ACFSBH_14860</name>
</gene>
<protein>
    <submittedName>
        <fullName evidence="2">DinB family protein</fullName>
    </submittedName>
</protein>
<feature type="domain" description="DinB-like" evidence="1">
    <location>
        <begin position="13"/>
        <end position="176"/>
    </location>
</feature>
<proteinExistence type="predicted"/>
<organism evidence="2 3">
    <name type="scientific">Oceanobacillus luteolus</name>
    <dbReference type="NCBI Taxonomy" id="1274358"/>
    <lineage>
        <taxon>Bacteria</taxon>
        <taxon>Bacillati</taxon>
        <taxon>Bacillota</taxon>
        <taxon>Bacilli</taxon>
        <taxon>Bacillales</taxon>
        <taxon>Bacillaceae</taxon>
        <taxon>Oceanobacillus</taxon>
    </lineage>
</organism>
<dbReference type="Gene3D" id="1.20.120.450">
    <property type="entry name" value="dinb family like domain"/>
    <property type="match status" value="1"/>
</dbReference>
<dbReference type="Proteomes" id="UP001597221">
    <property type="component" value="Unassembled WGS sequence"/>
</dbReference>
<dbReference type="InterPro" id="IPR024775">
    <property type="entry name" value="DinB-like"/>
</dbReference>
<dbReference type="InterPro" id="IPR034660">
    <property type="entry name" value="DinB/YfiT-like"/>
</dbReference>
<evidence type="ECO:0000259" key="1">
    <source>
        <dbReference type="Pfam" id="PF12867"/>
    </source>
</evidence>
<dbReference type="SUPFAM" id="SSF109854">
    <property type="entry name" value="DinB/YfiT-like putative metalloenzymes"/>
    <property type="match status" value="1"/>
</dbReference>
<evidence type="ECO:0000313" key="3">
    <source>
        <dbReference type="Proteomes" id="UP001597221"/>
    </source>
</evidence>